<dbReference type="OrthoDB" id="7967959at2759"/>
<evidence type="ECO:0000256" key="1">
    <source>
        <dbReference type="SAM" id="MobiDB-lite"/>
    </source>
</evidence>
<dbReference type="AlphaFoldDB" id="A0A9N9RM00"/>
<evidence type="ECO:0000313" key="4">
    <source>
        <dbReference type="Proteomes" id="UP001153620"/>
    </source>
</evidence>
<evidence type="ECO:0000313" key="3">
    <source>
        <dbReference type="EMBL" id="CAG9800784.1"/>
    </source>
</evidence>
<keyword evidence="4" id="KW-1185">Reference proteome</keyword>
<reference evidence="3" key="1">
    <citation type="submission" date="2022-01" db="EMBL/GenBank/DDBJ databases">
        <authorList>
            <person name="King R."/>
        </authorList>
    </citation>
    <scope>NUCLEOTIDE SEQUENCE</scope>
</reference>
<name>A0A9N9RM00_9DIPT</name>
<proteinExistence type="predicted"/>
<feature type="region of interest" description="Disordered" evidence="1">
    <location>
        <begin position="181"/>
        <end position="202"/>
    </location>
</feature>
<dbReference type="InterPro" id="IPR031732">
    <property type="entry name" value="DUF4729"/>
</dbReference>
<feature type="compositionally biased region" description="Polar residues" evidence="1">
    <location>
        <begin position="181"/>
        <end position="201"/>
    </location>
</feature>
<dbReference type="Pfam" id="PF15866">
    <property type="entry name" value="DUF4729"/>
    <property type="match status" value="1"/>
</dbReference>
<organism evidence="3 4">
    <name type="scientific">Chironomus riparius</name>
    <dbReference type="NCBI Taxonomy" id="315576"/>
    <lineage>
        <taxon>Eukaryota</taxon>
        <taxon>Metazoa</taxon>
        <taxon>Ecdysozoa</taxon>
        <taxon>Arthropoda</taxon>
        <taxon>Hexapoda</taxon>
        <taxon>Insecta</taxon>
        <taxon>Pterygota</taxon>
        <taxon>Neoptera</taxon>
        <taxon>Endopterygota</taxon>
        <taxon>Diptera</taxon>
        <taxon>Nematocera</taxon>
        <taxon>Chironomoidea</taxon>
        <taxon>Chironomidae</taxon>
        <taxon>Chironominae</taxon>
        <taxon>Chironomus</taxon>
    </lineage>
</organism>
<dbReference type="Proteomes" id="UP001153620">
    <property type="component" value="Chromosome 1"/>
</dbReference>
<evidence type="ECO:0000259" key="2">
    <source>
        <dbReference type="Pfam" id="PF15866"/>
    </source>
</evidence>
<sequence length="532" mass="60137">MFCSSCKRVDLELHEIKRRICDNGHIFCKTCDVGAENCIICDQKVKNFIHVEINNDIPRICYSEIPEPSQDKIEEISVKATENEDSDSDSSFLEIMKGLDEYENCCNKAECEKKPIVGCIQVIGHKHVDSTLSVILDEEDEKEMIKNFSGIAEVQKEKPIVKVHESNVKFCNSTSSSKKTQILSNKPESSMKSPIHSSRSTCFGDRGESLIVNKSSTREVFSESRHSCQTFSSRSECFVDEVQSVVENSQPASAYQLYKNEAAINESETANFTSLSASRIEASPPEEKKDSKTPFNACRVKFTPVYRCEYNFPAQMEPVEFYEPEDGDDTAESLENVALNLPRLPITCPCSFCEMITTPTDFFSHITIDHPYIETVKLAPNKVVNCVFSPSGNVNFVRCHQMFLLSGKMINIGYGPFKNCLPILLLTCKFNLREIFGSSSMSNQASQKSEEVLCVWLTSVYQHPVNYSLNVWKHGRDINDRNFIKCISTSSSCLNIKETNIQIVTNVLSLTNDEYETVKDEEDMIHCQIVFN</sequence>
<dbReference type="EMBL" id="OU895877">
    <property type="protein sequence ID" value="CAG9800784.1"/>
    <property type="molecule type" value="Genomic_DNA"/>
</dbReference>
<gene>
    <name evidence="3" type="ORF">CHIRRI_LOCUS3722</name>
</gene>
<reference evidence="3" key="2">
    <citation type="submission" date="2022-10" db="EMBL/GenBank/DDBJ databases">
        <authorList>
            <consortium name="ENA_rothamsted_submissions"/>
            <consortium name="culmorum"/>
            <person name="King R."/>
        </authorList>
    </citation>
    <scope>NUCLEOTIDE SEQUENCE</scope>
</reference>
<feature type="domain" description="DUF4729" evidence="2">
    <location>
        <begin position="348"/>
        <end position="515"/>
    </location>
</feature>
<protein>
    <recommendedName>
        <fullName evidence="2">DUF4729 domain-containing protein</fullName>
    </recommendedName>
</protein>
<accession>A0A9N9RM00</accession>